<keyword evidence="2" id="KW-0732">Signal</keyword>
<dbReference type="PROSITE" id="PS51257">
    <property type="entry name" value="PROKAR_LIPOPROTEIN"/>
    <property type="match status" value="1"/>
</dbReference>
<evidence type="ECO:0000313" key="4">
    <source>
        <dbReference type="Proteomes" id="UP000184278"/>
    </source>
</evidence>
<evidence type="ECO:0000256" key="1">
    <source>
        <dbReference type="SAM" id="MobiDB-lite"/>
    </source>
</evidence>
<gene>
    <name evidence="3" type="ORF">SAMN02745229_00843</name>
</gene>
<name>A0A1M5V2M5_BUTFI</name>
<feature type="chain" id="PRO_5038851465" description="WG containing repeat-containing protein" evidence="2">
    <location>
        <begin position="21"/>
        <end position="544"/>
    </location>
</feature>
<proteinExistence type="predicted"/>
<evidence type="ECO:0000256" key="2">
    <source>
        <dbReference type="SAM" id="SignalP"/>
    </source>
</evidence>
<sequence length="544" mass="60223">MRNKVISLMLSIALTAAVLSGCNSNSSETSQETQNTDQESDTNSETNSDNTDADAADTTDTSADASSDTGAPSTYEELIASLHAGQSYAYAPICEGEDALLVTSYTFDDLEGHMASCDATIYAMTSDNALQRVTTVQCGGTAYPVAVSSDNKIITLSNHSIQIAYVEKSTGKFIIEKESVEEYVSDEEPLYHNYSNDGEENGITSDSFFFDSLYEESGDLNIVNFETAGIASDGTPSFAGGVYCVYNTEEFYNSLGYLVFDSESSGHTVTYDGLSQVPFDYEQNGKDITFHFGSADDSQDATFDNENVSYPTLTFSGEGIFETDTISLACLGNADADSFDPVTYYDDDNNLLIHVDSFDENSFTGNLYHEETINDSYVYDAQIGDIIYSKDGTPFTVISFEDVNKELEYGTDEEFKADVIGTTRFDGFLVKGGDQDFYYALEKEEYETEYKVASLMTDELLLKLIAEDVTFPIREDSNIVLYKFDTTGEYDELKEEYIVGREFKGDNYPQWSDEGDEYFITSSMYLYISVVDGELTTIVQKYVP</sequence>
<reference evidence="4" key="1">
    <citation type="submission" date="2016-11" db="EMBL/GenBank/DDBJ databases">
        <authorList>
            <person name="Varghese N."/>
            <person name="Submissions S."/>
        </authorList>
    </citation>
    <scope>NUCLEOTIDE SEQUENCE [LARGE SCALE GENOMIC DNA]</scope>
    <source>
        <strain evidence="4">DSM 3071</strain>
    </source>
</reference>
<organism evidence="3 4">
    <name type="scientific">Butyrivibrio fibrisolvens DSM 3071</name>
    <dbReference type="NCBI Taxonomy" id="1121131"/>
    <lineage>
        <taxon>Bacteria</taxon>
        <taxon>Bacillati</taxon>
        <taxon>Bacillota</taxon>
        <taxon>Clostridia</taxon>
        <taxon>Lachnospirales</taxon>
        <taxon>Lachnospiraceae</taxon>
        <taxon>Butyrivibrio</taxon>
    </lineage>
</organism>
<dbReference type="Proteomes" id="UP000184278">
    <property type="component" value="Unassembled WGS sequence"/>
</dbReference>
<feature type="compositionally biased region" description="Polar residues" evidence="1">
    <location>
        <begin position="23"/>
        <end position="45"/>
    </location>
</feature>
<dbReference type="GeneID" id="89511626"/>
<feature type="region of interest" description="Disordered" evidence="1">
    <location>
        <begin position="23"/>
        <end position="71"/>
    </location>
</feature>
<dbReference type="OrthoDB" id="2005561at2"/>
<feature type="compositionally biased region" description="Low complexity" evidence="1">
    <location>
        <begin position="58"/>
        <end position="69"/>
    </location>
</feature>
<feature type="signal peptide" evidence="2">
    <location>
        <begin position="1"/>
        <end position="20"/>
    </location>
</feature>
<protein>
    <recommendedName>
        <fullName evidence="5">WG containing repeat-containing protein</fullName>
    </recommendedName>
</protein>
<accession>A0A1M5V2M5</accession>
<evidence type="ECO:0008006" key="5">
    <source>
        <dbReference type="Google" id="ProtNLM"/>
    </source>
</evidence>
<dbReference type="AlphaFoldDB" id="A0A1M5V2M5"/>
<dbReference type="RefSeq" id="WP_073385765.1">
    <property type="nucleotide sequence ID" value="NZ_FQXK01000006.1"/>
</dbReference>
<evidence type="ECO:0000313" key="3">
    <source>
        <dbReference type="EMBL" id="SHH69505.1"/>
    </source>
</evidence>
<keyword evidence="4" id="KW-1185">Reference proteome</keyword>
<dbReference type="EMBL" id="FQXK01000006">
    <property type="protein sequence ID" value="SHH69505.1"/>
    <property type="molecule type" value="Genomic_DNA"/>
</dbReference>